<name>A0A915J700_ROMCU</name>
<keyword evidence="5" id="KW-0862">Zinc</keyword>
<dbReference type="AlphaFoldDB" id="A0A915J700"/>
<keyword evidence="12" id="KW-1185">Reference proteome</keyword>
<evidence type="ECO:0000256" key="7">
    <source>
        <dbReference type="ARBA" id="ARBA00023242"/>
    </source>
</evidence>
<evidence type="ECO:0000256" key="8">
    <source>
        <dbReference type="ARBA" id="ARBA00037948"/>
    </source>
</evidence>
<dbReference type="PROSITE" id="PS00028">
    <property type="entry name" value="ZINC_FINGER_C2H2_1"/>
    <property type="match status" value="3"/>
</dbReference>
<keyword evidence="3" id="KW-0677">Repeat</keyword>
<dbReference type="GO" id="GO:0005634">
    <property type="term" value="C:nucleus"/>
    <property type="evidence" value="ECO:0007669"/>
    <property type="project" value="UniProtKB-SubCell"/>
</dbReference>
<evidence type="ECO:0000256" key="9">
    <source>
        <dbReference type="PROSITE-ProRule" id="PRU00042"/>
    </source>
</evidence>
<dbReference type="OMA" id="ECSAIFY"/>
<feature type="domain" description="C2H2-type" evidence="11">
    <location>
        <begin position="274"/>
        <end position="320"/>
    </location>
</feature>
<dbReference type="Proteomes" id="UP000887565">
    <property type="component" value="Unplaced"/>
</dbReference>
<evidence type="ECO:0000259" key="11">
    <source>
        <dbReference type="PROSITE" id="PS50157"/>
    </source>
</evidence>
<keyword evidence="4 9" id="KW-0863">Zinc-finger</keyword>
<dbReference type="InterPro" id="IPR013087">
    <property type="entry name" value="Znf_C2H2_type"/>
</dbReference>
<comment type="subcellular location">
    <subcellularLocation>
        <location evidence="1">Nucleus</location>
    </subcellularLocation>
</comment>
<dbReference type="InterPro" id="IPR050527">
    <property type="entry name" value="Snail/Krueppel_Znf"/>
</dbReference>
<evidence type="ECO:0000256" key="10">
    <source>
        <dbReference type="SAM" id="MobiDB-lite"/>
    </source>
</evidence>
<evidence type="ECO:0000256" key="4">
    <source>
        <dbReference type="ARBA" id="ARBA00022771"/>
    </source>
</evidence>
<dbReference type="WBParaSite" id="nRc.2.0.1.t22231-RA">
    <property type="protein sequence ID" value="nRc.2.0.1.t22231-RA"/>
    <property type="gene ID" value="nRc.2.0.1.g22231"/>
</dbReference>
<comment type="similarity">
    <text evidence="8">Belongs to the snail C2H2-type zinc-finger protein family.</text>
</comment>
<evidence type="ECO:0000256" key="5">
    <source>
        <dbReference type="ARBA" id="ARBA00022833"/>
    </source>
</evidence>
<dbReference type="SUPFAM" id="SSF57667">
    <property type="entry name" value="beta-beta-alpha zinc fingers"/>
    <property type="match status" value="3"/>
</dbReference>
<keyword evidence="2" id="KW-0479">Metal-binding</keyword>
<dbReference type="PROSITE" id="PS50157">
    <property type="entry name" value="ZINC_FINGER_C2H2_2"/>
    <property type="match status" value="5"/>
</dbReference>
<dbReference type="Gene3D" id="3.30.160.60">
    <property type="entry name" value="Classic Zinc Finger"/>
    <property type="match status" value="4"/>
</dbReference>
<feature type="domain" description="C2H2-type" evidence="11">
    <location>
        <begin position="321"/>
        <end position="348"/>
    </location>
</feature>
<dbReference type="PANTHER" id="PTHR24388">
    <property type="entry name" value="ZINC FINGER PROTEIN"/>
    <property type="match status" value="1"/>
</dbReference>
<dbReference type="FunFam" id="3.30.160.60:FF:000043">
    <property type="entry name" value="Scratch family zinc finger 2"/>
    <property type="match status" value="1"/>
</dbReference>
<dbReference type="GO" id="GO:0000981">
    <property type="term" value="F:DNA-binding transcription factor activity, RNA polymerase II-specific"/>
    <property type="evidence" value="ECO:0007669"/>
    <property type="project" value="TreeGrafter"/>
</dbReference>
<sequence length="358" mass="40132">MPENSTPLDLSSKGSKKQQDAAMVNFSVNSLLNSMAVANHSSRKISVPFWPTDLATFWPGLMLPPVPIPPNIELQNRLDQLLSLYCPQKLHDFYPAPLFTPFSQYHNRQKSMSPDNLKNVSALLQPSKRRKVENFLASPTNSTCTNASTSSSAFSEDRKTSSLADCQKSASPMSPSLHQSQTPSQRQRYVCNICKKDYATSSNLSRHKQTHRPLDSQYAKKCPDCGKVYVSMPALSMHLLTHKLEHKCEVCGKAFSRPWLLQGHMRSHSGSKPYGCLHCGKAFADRSNLRAHMQVRFYKLECSAIFYSRAVKLTHSGLKPYNCLKCGKKFGLKSYLNKHNESACSKDDFCSGDDLIVD</sequence>
<keyword evidence="7" id="KW-0539">Nucleus</keyword>
<dbReference type="InterPro" id="IPR036236">
    <property type="entry name" value="Znf_C2H2_sf"/>
</dbReference>
<accession>A0A915J700</accession>
<feature type="region of interest" description="Disordered" evidence="10">
    <location>
        <begin position="137"/>
        <end position="184"/>
    </location>
</feature>
<protein>
    <submittedName>
        <fullName evidence="13">C2H2-type domain-containing protein</fullName>
    </submittedName>
</protein>
<reference evidence="13" key="1">
    <citation type="submission" date="2022-11" db="UniProtKB">
        <authorList>
            <consortium name="WormBaseParasite"/>
        </authorList>
    </citation>
    <scope>IDENTIFICATION</scope>
</reference>
<dbReference type="FunFam" id="3.30.160.60:FF:000085">
    <property type="entry name" value="Snail zinc finger protein"/>
    <property type="match status" value="1"/>
</dbReference>
<dbReference type="GO" id="GO:0008270">
    <property type="term" value="F:zinc ion binding"/>
    <property type="evidence" value="ECO:0007669"/>
    <property type="project" value="UniProtKB-KW"/>
</dbReference>
<feature type="compositionally biased region" description="Low complexity" evidence="10">
    <location>
        <begin position="137"/>
        <end position="154"/>
    </location>
</feature>
<organism evidence="12 13">
    <name type="scientific">Romanomermis culicivorax</name>
    <name type="common">Nematode worm</name>
    <dbReference type="NCBI Taxonomy" id="13658"/>
    <lineage>
        <taxon>Eukaryota</taxon>
        <taxon>Metazoa</taxon>
        <taxon>Ecdysozoa</taxon>
        <taxon>Nematoda</taxon>
        <taxon>Enoplea</taxon>
        <taxon>Dorylaimia</taxon>
        <taxon>Mermithida</taxon>
        <taxon>Mermithoidea</taxon>
        <taxon>Mermithidae</taxon>
        <taxon>Romanomermis</taxon>
    </lineage>
</organism>
<proteinExistence type="inferred from homology"/>
<evidence type="ECO:0000313" key="13">
    <source>
        <dbReference type="WBParaSite" id="nRc.2.0.1.t22231-RA"/>
    </source>
</evidence>
<feature type="domain" description="C2H2-type" evidence="11">
    <location>
        <begin position="220"/>
        <end position="247"/>
    </location>
</feature>
<dbReference type="Pfam" id="PF00096">
    <property type="entry name" value="zf-C2H2"/>
    <property type="match status" value="4"/>
</dbReference>
<feature type="domain" description="C2H2-type" evidence="11">
    <location>
        <begin position="189"/>
        <end position="216"/>
    </location>
</feature>
<evidence type="ECO:0000256" key="1">
    <source>
        <dbReference type="ARBA" id="ARBA00004123"/>
    </source>
</evidence>
<dbReference type="FunFam" id="3.30.160.60:FF:000100">
    <property type="entry name" value="Zinc finger 45-like"/>
    <property type="match status" value="1"/>
</dbReference>
<keyword evidence="6" id="KW-0238">DNA-binding</keyword>
<evidence type="ECO:0000256" key="6">
    <source>
        <dbReference type="ARBA" id="ARBA00023125"/>
    </source>
</evidence>
<evidence type="ECO:0000256" key="2">
    <source>
        <dbReference type="ARBA" id="ARBA00022723"/>
    </source>
</evidence>
<dbReference type="PANTHER" id="PTHR24388:SF38">
    <property type="entry name" value="PROTEIN SNAIL"/>
    <property type="match status" value="1"/>
</dbReference>
<evidence type="ECO:0000256" key="3">
    <source>
        <dbReference type="ARBA" id="ARBA00022737"/>
    </source>
</evidence>
<evidence type="ECO:0000313" key="12">
    <source>
        <dbReference type="Proteomes" id="UP000887565"/>
    </source>
</evidence>
<feature type="compositionally biased region" description="Polar residues" evidence="10">
    <location>
        <begin position="161"/>
        <end position="184"/>
    </location>
</feature>
<feature type="domain" description="C2H2-type" evidence="11">
    <location>
        <begin position="246"/>
        <end position="273"/>
    </location>
</feature>
<dbReference type="SMART" id="SM00355">
    <property type="entry name" value="ZnF_C2H2"/>
    <property type="match status" value="5"/>
</dbReference>
<dbReference type="GO" id="GO:0000978">
    <property type="term" value="F:RNA polymerase II cis-regulatory region sequence-specific DNA binding"/>
    <property type="evidence" value="ECO:0007669"/>
    <property type="project" value="TreeGrafter"/>
</dbReference>